<dbReference type="GO" id="GO:0004803">
    <property type="term" value="F:transposase activity"/>
    <property type="evidence" value="ECO:0007669"/>
    <property type="project" value="InterPro"/>
</dbReference>
<comment type="caution">
    <text evidence="2">The sequence shown here is derived from an EMBL/GenBank/DDBJ whole genome shotgun (WGS) entry which is preliminary data.</text>
</comment>
<protein>
    <submittedName>
        <fullName evidence="2">Transposase IS116/IS110/IS902 family protein</fullName>
    </submittedName>
</protein>
<feature type="domain" description="Transposase IS116/IS110/IS902 C-terminal" evidence="1">
    <location>
        <begin position="122"/>
        <end position="207"/>
    </location>
</feature>
<dbReference type="Pfam" id="PF02371">
    <property type="entry name" value="Transposase_20"/>
    <property type="match status" value="1"/>
</dbReference>
<evidence type="ECO:0000313" key="2">
    <source>
        <dbReference type="EMBL" id="TDS25461.1"/>
    </source>
</evidence>
<dbReference type="InterPro" id="IPR047650">
    <property type="entry name" value="Transpos_IS110"/>
</dbReference>
<dbReference type="AlphaFoldDB" id="A0A4R7DX48"/>
<name>A0A4R7DX48_9FIRM</name>
<dbReference type="Proteomes" id="UP000295758">
    <property type="component" value="Unassembled WGS sequence"/>
</dbReference>
<dbReference type="InterPro" id="IPR003346">
    <property type="entry name" value="Transposase_20"/>
</dbReference>
<gene>
    <name evidence="2" type="ORF">BY453_1551</name>
</gene>
<dbReference type="PANTHER" id="PTHR33055:SF13">
    <property type="entry name" value="TRANSPOSASE"/>
    <property type="match status" value="1"/>
</dbReference>
<dbReference type="PANTHER" id="PTHR33055">
    <property type="entry name" value="TRANSPOSASE FOR INSERTION SEQUENCE ELEMENT IS1111A"/>
    <property type="match status" value="1"/>
</dbReference>
<dbReference type="EMBL" id="SOAA01000055">
    <property type="protein sequence ID" value="TDS25461.1"/>
    <property type="molecule type" value="Genomic_DNA"/>
</dbReference>
<sequence>MNYFLSNLYIKFSEYKKLPFSNTFGNTSLALFTEFDVEEIIETSTQELIDFLIEKGKNRFSDPEGYAKEIKKIARNCYRVDRKVKETINLVLETSLETIKALKSSLKRINKAINRQISRFSHTLDSVPGIGPIFAAGIISEIGDISNFANDGKLAKFAGLTWHHKQSNNFHSEETPMSKSGNKYLRYYLIQAANSVKNYCDEYRDYYYKKYQETSKYKHKRALVLSARKLVRLIFVLLHKNTLYDPSHYLKTSGGGSST</sequence>
<evidence type="ECO:0000259" key="1">
    <source>
        <dbReference type="Pfam" id="PF02371"/>
    </source>
</evidence>
<organism evidence="2 3">
    <name type="scientific">Halanaerobium congolense</name>
    <dbReference type="NCBI Taxonomy" id="54121"/>
    <lineage>
        <taxon>Bacteria</taxon>
        <taxon>Bacillati</taxon>
        <taxon>Bacillota</taxon>
        <taxon>Clostridia</taxon>
        <taxon>Halanaerobiales</taxon>
        <taxon>Halanaerobiaceae</taxon>
        <taxon>Halanaerobium</taxon>
    </lineage>
</organism>
<proteinExistence type="predicted"/>
<dbReference type="GO" id="GO:0003677">
    <property type="term" value="F:DNA binding"/>
    <property type="evidence" value="ECO:0007669"/>
    <property type="project" value="InterPro"/>
</dbReference>
<dbReference type="GO" id="GO:0006313">
    <property type="term" value="P:DNA transposition"/>
    <property type="evidence" value="ECO:0007669"/>
    <property type="project" value="InterPro"/>
</dbReference>
<accession>A0A4R7DX48</accession>
<reference evidence="2 3" key="1">
    <citation type="submission" date="2019-03" db="EMBL/GenBank/DDBJ databases">
        <title>Deep subsurface shale carbon reservoir microbial communities from Ohio and West Virginia, USA.</title>
        <authorList>
            <person name="Wrighton K."/>
        </authorList>
    </citation>
    <scope>NUCLEOTIDE SEQUENCE [LARGE SCALE GENOMIC DNA]</scope>
    <source>
        <strain evidence="2 3">UTICA-S4D12</strain>
    </source>
</reference>
<evidence type="ECO:0000313" key="3">
    <source>
        <dbReference type="Proteomes" id="UP000295758"/>
    </source>
</evidence>